<dbReference type="AlphaFoldDB" id="A0A4Q4J6B9"/>
<evidence type="ECO:0000313" key="2">
    <source>
        <dbReference type="Proteomes" id="UP000292734"/>
    </source>
</evidence>
<comment type="caution">
    <text evidence="1">The sequence shown here is derived from an EMBL/GenBank/DDBJ whole genome shotgun (WGS) entry which is preliminary data.</text>
</comment>
<dbReference type="Pfam" id="PF17124">
    <property type="entry name" value="ThiJ_like"/>
    <property type="match status" value="1"/>
</dbReference>
<dbReference type="InterPro" id="IPR029062">
    <property type="entry name" value="Class_I_gatase-like"/>
</dbReference>
<name>A0A4Q4J6B9_9SPHN</name>
<dbReference type="Proteomes" id="UP000292734">
    <property type="component" value="Unassembled WGS sequence"/>
</dbReference>
<organism evidence="1 2">
    <name type="scientific">Sphingobium indicum</name>
    <dbReference type="NCBI Taxonomy" id="332055"/>
    <lineage>
        <taxon>Bacteria</taxon>
        <taxon>Pseudomonadati</taxon>
        <taxon>Pseudomonadota</taxon>
        <taxon>Alphaproteobacteria</taxon>
        <taxon>Sphingomonadales</taxon>
        <taxon>Sphingomonadaceae</taxon>
        <taxon>Sphingobium</taxon>
    </lineage>
</organism>
<reference evidence="1 2" key="1">
    <citation type="submission" date="2019-02" db="EMBL/GenBank/DDBJ databases">
        <authorList>
            <person name="Feng G."/>
        </authorList>
    </citation>
    <scope>NUCLEOTIDE SEQUENCE [LARGE SCALE GENOMIC DNA]</scope>
    <source>
        <strain evidence="1 2">DSM 26779</strain>
    </source>
</reference>
<accession>A0A4Q4J6B9</accession>
<evidence type="ECO:0000313" key="1">
    <source>
        <dbReference type="EMBL" id="RYM01598.1"/>
    </source>
</evidence>
<sequence length="325" mass="35832">MRPAPHAGPGPPLDGAEAVRSPSIEESIMAHIFFPLPSRDFDPTEVGVTWRVLTAAGHGVSFATPDGKAGAADPIMITGRGLDPWSPIPLIGRITVIGRMLRANKDARRAYAEMIASPAFRSPRRWDELSVDGHDAIVLGGGHRARGMREYLESPALQKLVADFFAADKPVAAICHGVLLAARSKRADGRSVLHGRKTTALSWRHERTASAFAHVGRFWDRNYYRTYPEEDGQPKGYMSVEQEVIRHLADPGDFIDVRPEDPHFRRKTSGLVRDSFMDHSPALVVEDGNYVSARWPGDTHCFASTFARLLARSPAEEDARRARVA</sequence>
<proteinExistence type="predicted"/>
<protein>
    <submittedName>
        <fullName evidence="1">ThiJ/pfpI-family protein</fullName>
    </submittedName>
</protein>
<gene>
    <name evidence="1" type="ORF">EWH08_13085</name>
</gene>
<dbReference type="SUPFAM" id="SSF52317">
    <property type="entry name" value="Class I glutamine amidotransferase-like"/>
    <property type="match status" value="1"/>
</dbReference>
<dbReference type="Gene3D" id="3.40.50.880">
    <property type="match status" value="1"/>
</dbReference>
<dbReference type="InterPro" id="IPR032633">
    <property type="entry name" value="ThiJ-like"/>
</dbReference>
<dbReference type="EMBL" id="SEOM01000004">
    <property type="protein sequence ID" value="RYM01598.1"/>
    <property type="molecule type" value="Genomic_DNA"/>
</dbReference>
<dbReference type="PANTHER" id="PTHR43068">
    <property type="entry name" value="SLR1854 PROTEIN"/>
    <property type="match status" value="1"/>
</dbReference>
<dbReference type="PANTHER" id="PTHR43068:SF1">
    <property type="entry name" value="SLR1854 PROTEIN"/>
    <property type="match status" value="1"/>
</dbReference>